<dbReference type="Gene3D" id="3.40.50.720">
    <property type="entry name" value="NAD(P)-binding Rossmann-like Domain"/>
    <property type="match status" value="1"/>
</dbReference>
<sequence length="428" mass="48705">MSNPLEHSQHAHANMEESLLTSLQKLSNASKDRNDIHQTPLVENMHSQCDPQFFRLTIEEDRKRLCQLLSSQSIQFVHDTIHSQLQELVQIENPSHTLTPQELSHYITLKLQSCPNLESYGVWVYYPWKKTLCHILDSEEFFQVRTIRNAFKISPQEQLTLREKKIGVVGLSVGNAVATTLAMERVCGEVRLADFDRLELTNMNRVRSSLTEIGVPKVIIAKRAIVEMDPFMKVVIYPEGITMENIHEFIGSGHDQLNLVVDECDSFDIKLLLRKECKKLKIPIVMECSDRGCLDVERYDTDPNYPILHGKISQELLSALSNDLTPEQKVKLMAQFLEPSKASDKALESYLEIGKSITSWPQLASEVTLGGAVVTSAARMIFLNQGIRSQRKYVDVNSVINPPPFSLLRKYRRAKLLGKCIKKAFSKK</sequence>
<dbReference type="EMBL" id="PYSW02000004">
    <property type="protein sequence ID" value="KAG2392749.1"/>
    <property type="molecule type" value="Genomic_DNA"/>
</dbReference>
<dbReference type="RefSeq" id="XP_044554643.1">
    <property type="nucleotide sequence ID" value="XM_044687133.1"/>
</dbReference>
<dbReference type="GO" id="GO:0061503">
    <property type="term" value="F:tRNA threonylcarbamoyladenosine dehydratase"/>
    <property type="evidence" value="ECO:0007669"/>
    <property type="project" value="TreeGrafter"/>
</dbReference>
<dbReference type="CDD" id="cd01483">
    <property type="entry name" value="E1_enzyme_family"/>
    <property type="match status" value="1"/>
</dbReference>
<evidence type="ECO:0000259" key="1">
    <source>
        <dbReference type="Pfam" id="PF00899"/>
    </source>
</evidence>
<dbReference type="Proteomes" id="UP000816034">
    <property type="component" value="Unassembled WGS sequence"/>
</dbReference>
<dbReference type="GeneID" id="68103928"/>
<reference evidence="2 3" key="1">
    <citation type="journal article" date="2018" name="BMC Genomics">
        <title>The genome of Naegleria lovaniensis, the basis for a comparative approach to unravel pathogenicity factors of the human pathogenic amoeba N. fowleri.</title>
        <authorList>
            <person name="Liechti N."/>
            <person name="Schurch N."/>
            <person name="Bruggmann R."/>
            <person name="Wittwer M."/>
        </authorList>
    </citation>
    <scope>NUCLEOTIDE SEQUENCE [LARGE SCALE GENOMIC DNA]</scope>
    <source>
        <strain evidence="2 3">ATCC 30569</strain>
    </source>
</reference>
<name>A0AA88H326_NAELO</name>
<keyword evidence="3" id="KW-1185">Reference proteome</keyword>
<dbReference type="GO" id="GO:0008641">
    <property type="term" value="F:ubiquitin-like modifier activating enzyme activity"/>
    <property type="evidence" value="ECO:0007669"/>
    <property type="project" value="InterPro"/>
</dbReference>
<dbReference type="InterPro" id="IPR000594">
    <property type="entry name" value="ThiF_NAD_FAD-bd"/>
</dbReference>
<dbReference type="PANTHER" id="PTHR43267:SF3">
    <property type="entry name" value="THIF PROTEIN"/>
    <property type="match status" value="1"/>
</dbReference>
<evidence type="ECO:0000313" key="2">
    <source>
        <dbReference type="EMBL" id="KAG2392749.1"/>
    </source>
</evidence>
<organism evidence="2 3">
    <name type="scientific">Naegleria lovaniensis</name>
    <name type="common">Amoeba</name>
    <dbReference type="NCBI Taxonomy" id="51637"/>
    <lineage>
        <taxon>Eukaryota</taxon>
        <taxon>Discoba</taxon>
        <taxon>Heterolobosea</taxon>
        <taxon>Tetramitia</taxon>
        <taxon>Eutetramitia</taxon>
        <taxon>Vahlkampfiidae</taxon>
        <taxon>Naegleria</taxon>
    </lineage>
</organism>
<dbReference type="SUPFAM" id="SSF69572">
    <property type="entry name" value="Activating enzymes of the ubiquitin-like proteins"/>
    <property type="match status" value="1"/>
</dbReference>
<proteinExistence type="predicted"/>
<evidence type="ECO:0000313" key="3">
    <source>
        <dbReference type="Proteomes" id="UP000816034"/>
    </source>
</evidence>
<feature type="domain" description="THIF-type NAD/FAD binding fold" evidence="1">
    <location>
        <begin position="152"/>
        <end position="285"/>
    </location>
</feature>
<dbReference type="GO" id="GO:0061504">
    <property type="term" value="P:cyclic threonylcarbamoyladenosine biosynthetic process"/>
    <property type="evidence" value="ECO:0007669"/>
    <property type="project" value="TreeGrafter"/>
</dbReference>
<dbReference type="PANTHER" id="PTHR43267">
    <property type="entry name" value="TRNA THREONYLCARBAMOYLADENOSINE DEHYDRATASE"/>
    <property type="match status" value="1"/>
</dbReference>
<accession>A0AA88H326</accession>
<gene>
    <name evidence="2" type="ORF">C9374_011474</name>
</gene>
<dbReference type="Pfam" id="PF00899">
    <property type="entry name" value="ThiF"/>
    <property type="match status" value="1"/>
</dbReference>
<dbReference type="AlphaFoldDB" id="A0AA88H326"/>
<comment type="caution">
    <text evidence="2">The sequence shown here is derived from an EMBL/GenBank/DDBJ whole genome shotgun (WGS) entry which is preliminary data.</text>
</comment>
<dbReference type="InterPro" id="IPR035985">
    <property type="entry name" value="Ubiquitin-activating_enz"/>
</dbReference>
<protein>
    <recommendedName>
        <fullName evidence="1">THIF-type NAD/FAD binding fold domain-containing protein</fullName>
    </recommendedName>
</protein>
<dbReference type="InterPro" id="IPR045886">
    <property type="entry name" value="ThiF/MoeB/HesA"/>
</dbReference>